<organism evidence="1 2">
    <name type="scientific">Deinococcus ruber</name>
    <dbReference type="NCBI Taxonomy" id="1848197"/>
    <lineage>
        <taxon>Bacteria</taxon>
        <taxon>Thermotogati</taxon>
        <taxon>Deinococcota</taxon>
        <taxon>Deinococci</taxon>
        <taxon>Deinococcales</taxon>
        <taxon>Deinococcaceae</taxon>
        <taxon>Deinococcus</taxon>
    </lineage>
</organism>
<dbReference type="EMBL" id="BMQL01000006">
    <property type="protein sequence ID" value="GGR03077.1"/>
    <property type="molecule type" value="Genomic_DNA"/>
</dbReference>
<sequence length="105" mass="11034">MIGALIAVIAAAVIVLAWGIVNQPEYPDLLTPSLPPLASADVEQIRDTCIAAVKPLLTPGAKFDSTYPSWAGNHWVQAGQAGGHPYVCQITGVDSMHLKTSAKLN</sequence>
<dbReference type="Proteomes" id="UP000603865">
    <property type="component" value="Unassembled WGS sequence"/>
</dbReference>
<keyword evidence="2" id="KW-1185">Reference proteome</keyword>
<dbReference type="AlphaFoldDB" id="A0A918C289"/>
<comment type="caution">
    <text evidence="1">The sequence shown here is derived from an EMBL/GenBank/DDBJ whole genome shotgun (WGS) entry which is preliminary data.</text>
</comment>
<gene>
    <name evidence="1" type="ORF">GCM10008957_14900</name>
</gene>
<evidence type="ECO:0000313" key="2">
    <source>
        <dbReference type="Proteomes" id="UP000603865"/>
    </source>
</evidence>
<reference evidence="1" key="1">
    <citation type="journal article" date="2014" name="Int. J. Syst. Evol. Microbiol.">
        <title>Complete genome sequence of Corynebacterium casei LMG S-19264T (=DSM 44701T), isolated from a smear-ripened cheese.</title>
        <authorList>
            <consortium name="US DOE Joint Genome Institute (JGI-PGF)"/>
            <person name="Walter F."/>
            <person name="Albersmeier A."/>
            <person name="Kalinowski J."/>
            <person name="Ruckert C."/>
        </authorList>
    </citation>
    <scope>NUCLEOTIDE SEQUENCE</scope>
    <source>
        <strain evidence="1">JCM 31311</strain>
    </source>
</reference>
<reference evidence="1" key="2">
    <citation type="submission" date="2020-09" db="EMBL/GenBank/DDBJ databases">
        <authorList>
            <person name="Sun Q."/>
            <person name="Ohkuma M."/>
        </authorList>
    </citation>
    <scope>NUCLEOTIDE SEQUENCE</scope>
    <source>
        <strain evidence="1">JCM 31311</strain>
    </source>
</reference>
<evidence type="ECO:0000313" key="1">
    <source>
        <dbReference type="EMBL" id="GGR03077.1"/>
    </source>
</evidence>
<accession>A0A918C289</accession>
<proteinExistence type="predicted"/>
<name>A0A918C289_9DEIO</name>
<protein>
    <submittedName>
        <fullName evidence="1">Uncharacterized protein</fullName>
    </submittedName>
</protein>